<dbReference type="Proteomes" id="UP000016936">
    <property type="component" value="Unassembled WGS sequence"/>
</dbReference>
<gene>
    <name evidence="2" type="ORF">COCHEDRAFT_1023414</name>
</gene>
<reference evidence="2 3" key="1">
    <citation type="journal article" date="2012" name="PLoS Pathog.">
        <title>Diverse lifestyles and strategies of plant pathogenesis encoded in the genomes of eighteen Dothideomycetes fungi.</title>
        <authorList>
            <person name="Ohm R.A."/>
            <person name="Feau N."/>
            <person name="Henrissat B."/>
            <person name="Schoch C.L."/>
            <person name="Horwitz B.A."/>
            <person name="Barry K.W."/>
            <person name="Condon B.J."/>
            <person name="Copeland A.C."/>
            <person name="Dhillon B."/>
            <person name="Glaser F."/>
            <person name="Hesse C.N."/>
            <person name="Kosti I."/>
            <person name="LaButti K."/>
            <person name="Lindquist E.A."/>
            <person name="Lucas S."/>
            <person name="Salamov A.A."/>
            <person name="Bradshaw R.E."/>
            <person name="Ciuffetti L."/>
            <person name="Hamelin R.C."/>
            <person name="Kema G.H.J."/>
            <person name="Lawrence C."/>
            <person name="Scott J.A."/>
            <person name="Spatafora J.W."/>
            <person name="Turgeon B.G."/>
            <person name="de Wit P.J.G.M."/>
            <person name="Zhong S."/>
            <person name="Goodwin S.B."/>
            <person name="Grigoriev I.V."/>
        </authorList>
    </citation>
    <scope>NUCLEOTIDE SEQUENCE [LARGE SCALE GENOMIC DNA]</scope>
    <source>
        <strain evidence="3">C5 / ATCC 48332 / race O</strain>
    </source>
</reference>
<organism evidence="2 3">
    <name type="scientific">Cochliobolus heterostrophus (strain C5 / ATCC 48332 / race O)</name>
    <name type="common">Southern corn leaf blight fungus</name>
    <name type="synonym">Bipolaris maydis</name>
    <dbReference type="NCBI Taxonomy" id="701091"/>
    <lineage>
        <taxon>Eukaryota</taxon>
        <taxon>Fungi</taxon>
        <taxon>Dikarya</taxon>
        <taxon>Ascomycota</taxon>
        <taxon>Pezizomycotina</taxon>
        <taxon>Dothideomycetes</taxon>
        <taxon>Pleosporomycetidae</taxon>
        <taxon>Pleosporales</taxon>
        <taxon>Pleosporineae</taxon>
        <taxon>Pleosporaceae</taxon>
        <taxon>Bipolaris</taxon>
    </lineage>
</organism>
<feature type="region of interest" description="Disordered" evidence="1">
    <location>
        <begin position="1"/>
        <end position="23"/>
    </location>
</feature>
<feature type="compositionally biased region" description="Basic and acidic residues" evidence="1">
    <location>
        <begin position="1"/>
        <end position="13"/>
    </location>
</feature>
<feature type="non-terminal residue" evidence="2">
    <location>
        <position position="58"/>
    </location>
</feature>
<evidence type="ECO:0000313" key="2">
    <source>
        <dbReference type="EMBL" id="EMD88292.1"/>
    </source>
</evidence>
<protein>
    <submittedName>
        <fullName evidence="2">Uncharacterized protein</fullName>
    </submittedName>
</protein>
<name>M2UK25_COCH5</name>
<dbReference type="HOGENOM" id="CLU_2984444_0_0_1"/>
<accession>M2UK25</accession>
<dbReference type="EMBL" id="KB445581">
    <property type="protein sequence ID" value="EMD88292.1"/>
    <property type="molecule type" value="Genomic_DNA"/>
</dbReference>
<dbReference type="AlphaFoldDB" id="M2UK25"/>
<evidence type="ECO:0000313" key="3">
    <source>
        <dbReference type="Proteomes" id="UP000016936"/>
    </source>
</evidence>
<sequence length="58" mass="6634">MCAADTKRIERDTNTVTDQKTVTREAFNDSPDLRTSRVVRAQFWFHSSHAEALLGHLC</sequence>
<keyword evidence="3" id="KW-1185">Reference proteome</keyword>
<evidence type="ECO:0000256" key="1">
    <source>
        <dbReference type="SAM" id="MobiDB-lite"/>
    </source>
</evidence>
<reference evidence="3" key="2">
    <citation type="journal article" date="2013" name="PLoS Genet.">
        <title>Comparative genome structure, secondary metabolite, and effector coding capacity across Cochliobolus pathogens.</title>
        <authorList>
            <person name="Condon B.J."/>
            <person name="Leng Y."/>
            <person name="Wu D."/>
            <person name="Bushley K.E."/>
            <person name="Ohm R.A."/>
            <person name="Otillar R."/>
            <person name="Martin J."/>
            <person name="Schackwitz W."/>
            <person name="Grimwood J."/>
            <person name="MohdZainudin N."/>
            <person name="Xue C."/>
            <person name="Wang R."/>
            <person name="Manning V.A."/>
            <person name="Dhillon B."/>
            <person name="Tu Z.J."/>
            <person name="Steffenson B.J."/>
            <person name="Salamov A."/>
            <person name="Sun H."/>
            <person name="Lowry S."/>
            <person name="LaButti K."/>
            <person name="Han J."/>
            <person name="Copeland A."/>
            <person name="Lindquist E."/>
            <person name="Barry K."/>
            <person name="Schmutz J."/>
            <person name="Baker S.E."/>
            <person name="Ciuffetti L.M."/>
            <person name="Grigoriev I.V."/>
            <person name="Zhong S."/>
            <person name="Turgeon B.G."/>
        </authorList>
    </citation>
    <scope>NUCLEOTIDE SEQUENCE [LARGE SCALE GENOMIC DNA]</scope>
    <source>
        <strain evidence="3">C5 / ATCC 48332 / race O</strain>
    </source>
</reference>
<proteinExistence type="predicted"/>